<dbReference type="PaxDb" id="2903-EOD28512"/>
<dbReference type="Proteomes" id="UP000013827">
    <property type="component" value="Unassembled WGS sequence"/>
</dbReference>
<organism evidence="2 3">
    <name type="scientific">Emiliania huxleyi (strain CCMP1516)</name>
    <dbReference type="NCBI Taxonomy" id="280463"/>
    <lineage>
        <taxon>Eukaryota</taxon>
        <taxon>Haptista</taxon>
        <taxon>Haptophyta</taxon>
        <taxon>Prymnesiophyceae</taxon>
        <taxon>Isochrysidales</taxon>
        <taxon>Noelaerhabdaceae</taxon>
        <taxon>Emiliania</taxon>
    </lineage>
</organism>
<dbReference type="OMA" id="SEAVWHY"/>
<dbReference type="STRING" id="2903.R1D0K3"/>
<dbReference type="InterPro" id="IPR050767">
    <property type="entry name" value="Sel1_AlgK"/>
</dbReference>
<dbReference type="SUPFAM" id="SSF81901">
    <property type="entry name" value="HCP-like"/>
    <property type="match status" value="2"/>
</dbReference>
<name>A0A0D3JYC7_EMIH1</name>
<evidence type="ECO:0000313" key="2">
    <source>
        <dbReference type="EnsemblProtists" id="EOD28512"/>
    </source>
</evidence>
<dbReference type="KEGG" id="ehx:EMIHUDRAFT_99980"/>
<dbReference type="PANTHER" id="PTHR11102:SF160">
    <property type="entry name" value="ERAD-ASSOCIATED E3 UBIQUITIN-PROTEIN LIGASE COMPONENT HRD3"/>
    <property type="match status" value="1"/>
</dbReference>
<reference evidence="3" key="1">
    <citation type="journal article" date="2013" name="Nature">
        <title>Pan genome of the phytoplankton Emiliania underpins its global distribution.</title>
        <authorList>
            <person name="Read B.A."/>
            <person name="Kegel J."/>
            <person name="Klute M.J."/>
            <person name="Kuo A."/>
            <person name="Lefebvre S.C."/>
            <person name="Maumus F."/>
            <person name="Mayer C."/>
            <person name="Miller J."/>
            <person name="Monier A."/>
            <person name="Salamov A."/>
            <person name="Young J."/>
            <person name="Aguilar M."/>
            <person name="Claverie J.M."/>
            <person name="Frickenhaus S."/>
            <person name="Gonzalez K."/>
            <person name="Herman E.K."/>
            <person name="Lin Y.C."/>
            <person name="Napier J."/>
            <person name="Ogata H."/>
            <person name="Sarno A.F."/>
            <person name="Shmutz J."/>
            <person name="Schroeder D."/>
            <person name="de Vargas C."/>
            <person name="Verret F."/>
            <person name="von Dassow P."/>
            <person name="Valentin K."/>
            <person name="Van de Peer Y."/>
            <person name="Wheeler G."/>
            <person name="Dacks J.B."/>
            <person name="Delwiche C.F."/>
            <person name="Dyhrman S.T."/>
            <person name="Glockner G."/>
            <person name="John U."/>
            <person name="Richards T."/>
            <person name="Worden A.Z."/>
            <person name="Zhang X."/>
            <person name="Grigoriev I.V."/>
            <person name="Allen A.E."/>
            <person name="Bidle K."/>
            <person name="Borodovsky M."/>
            <person name="Bowler C."/>
            <person name="Brownlee C."/>
            <person name="Cock J.M."/>
            <person name="Elias M."/>
            <person name="Gladyshev V.N."/>
            <person name="Groth M."/>
            <person name="Guda C."/>
            <person name="Hadaegh A."/>
            <person name="Iglesias-Rodriguez M.D."/>
            <person name="Jenkins J."/>
            <person name="Jones B.M."/>
            <person name="Lawson T."/>
            <person name="Leese F."/>
            <person name="Lindquist E."/>
            <person name="Lobanov A."/>
            <person name="Lomsadze A."/>
            <person name="Malik S.B."/>
            <person name="Marsh M.E."/>
            <person name="Mackinder L."/>
            <person name="Mock T."/>
            <person name="Mueller-Roeber B."/>
            <person name="Pagarete A."/>
            <person name="Parker M."/>
            <person name="Probert I."/>
            <person name="Quesneville H."/>
            <person name="Raines C."/>
            <person name="Rensing S.A."/>
            <person name="Riano-Pachon D.M."/>
            <person name="Richier S."/>
            <person name="Rokitta S."/>
            <person name="Shiraiwa Y."/>
            <person name="Soanes D.M."/>
            <person name="van der Giezen M."/>
            <person name="Wahlund T.M."/>
            <person name="Williams B."/>
            <person name="Wilson W."/>
            <person name="Wolfe G."/>
            <person name="Wurch L.L."/>
        </authorList>
    </citation>
    <scope>NUCLEOTIDE SEQUENCE</scope>
</reference>
<dbReference type="AlphaFoldDB" id="A0A0D3JYC7"/>
<sequence>MITRLSGLRRPLARPLRVPLVFAPRLVATAAAPPPSPPPPAANERAEADAEQAFEQALAQMDAGRVGDAIDGFASAARAGSAGANFFLGLAYDGLLGENALGEPHVEVDPSAAARCYQRAAEAGHAEAMLNLSLCFRNGEGVDRSARAAFQWTERGAAAGCERSMFNAGVALDPLHPPWGSPGAAEAELQPISKDGKRAAGYYRDAVDAGHAKAMVNLGILLYTGTGVEKDAAAAAELWRAALEEGVQQADFCLKNMEERPGELTNMFENHQQS</sequence>
<dbReference type="RefSeq" id="XP_005780941.1">
    <property type="nucleotide sequence ID" value="XM_005780884.1"/>
</dbReference>
<proteinExistence type="inferred from homology"/>
<accession>A0A0D3JYC7</accession>
<evidence type="ECO:0000256" key="1">
    <source>
        <dbReference type="ARBA" id="ARBA00038101"/>
    </source>
</evidence>
<dbReference type="InterPro" id="IPR011990">
    <property type="entry name" value="TPR-like_helical_dom_sf"/>
</dbReference>
<dbReference type="GeneID" id="17274058"/>
<dbReference type="Gene3D" id="1.25.40.10">
    <property type="entry name" value="Tetratricopeptide repeat domain"/>
    <property type="match status" value="1"/>
</dbReference>
<dbReference type="PANTHER" id="PTHR11102">
    <property type="entry name" value="SEL-1-LIKE PROTEIN"/>
    <property type="match status" value="1"/>
</dbReference>
<dbReference type="Pfam" id="PF08238">
    <property type="entry name" value="Sel1"/>
    <property type="match status" value="4"/>
</dbReference>
<protein>
    <submittedName>
        <fullName evidence="2">Uncharacterized protein</fullName>
    </submittedName>
</protein>
<dbReference type="HOGENOM" id="CLU_1149021_0_0_1"/>
<dbReference type="EnsemblProtists" id="EOD28512">
    <property type="protein sequence ID" value="EOD28512"/>
    <property type="gene ID" value="EMIHUDRAFT_99980"/>
</dbReference>
<comment type="similarity">
    <text evidence="1">Belongs to the sel-1 family.</text>
</comment>
<reference evidence="2" key="2">
    <citation type="submission" date="2024-10" db="UniProtKB">
        <authorList>
            <consortium name="EnsemblProtists"/>
        </authorList>
    </citation>
    <scope>IDENTIFICATION</scope>
</reference>
<dbReference type="InterPro" id="IPR006597">
    <property type="entry name" value="Sel1-like"/>
</dbReference>
<dbReference type="SMART" id="SM00671">
    <property type="entry name" value="SEL1"/>
    <property type="match status" value="3"/>
</dbReference>
<keyword evidence="3" id="KW-1185">Reference proteome</keyword>
<evidence type="ECO:0000313" key="3">
    <source>
        <dbReference type="Proteomes" id="UP000013827"/>
    </source>
</evidence>